<keyword evidence="1" id="KW-1133">Transmembrane helix</keyword>
<evidence type="ECO:0000256" key="1">
    <source>
        <dbReference type="SAM" id="Phobius"/>
    </source>
</evidence>
<dbReference type="InterPro" id="IPR011051">
    <property type="entry name" value="RmlC_Cupin_sf"/>
</dbReference>
<evidence type="ECO:0000259" key="2">
    <source>
        <dbReference type="Pfam" id="PF12973"/>
    </source>
</evidence>
<evidence type="ECO:0000313" key="4">
    <source>
        <dbReference type="Proteomes" id="UP000589896"/>
    </source>
</evidence>
<feature type="transmembrane region" description="Helical" evidence="1">
    <location>
        <begin position="12"/>
        <end position="33"/>
    </location>
</feature>
<sequence length="221" mass="23646">MRPLQHHPDPTTLLGYAAGAIPTAFAVVVAAHLEVCPTCRAAVRDAEHTGARLVEQQEGAPLSAGAREALRARLGIEAMLPRPAHRDVAPVRDPDLLPASLQPFFGARYSTLRWRRVVPGVHYLRAEAPGDGGGLMLLRTAPGQGIPMHSHAGHEVTMILRGAYEDALGRFGAGDVADLDEDVEHQPVTTAGEACICVAATEAPMRFHGWMARALQSVLRL</sequence>
<dbReference type="Proteomes" id="UP000589896">
    <property type="component" value="Unassembled WGS sequence"/>
</dbReference>
<keyword evidence="1" id="KW-0472">Membrane</keyword>
<reference evidence="3 4" key="1">
    <citation type="submission" date="2020-07" db="EMBL/GenBank/DDBJ databases">
        <title>isolation of Luteimonas sp. SJ-16.</title>
        <authorList>
            <person name="Huang X.-X."/>
            <person name="Xu L."/>
            <person name="Sun J.-Q."/>
        </authorList>
    </citation>
    <scope>NUCLEOTIDE SEQUENCE [LARGE SCALE GENOMIC DNA]</scope>
    <source>
        <strain evidence="3 4">SJ-16</strain>
    </source>
</reference>
<comment type="caution">
    <text evidence="3">The sequence shown here is derived from an EMBL/GenBank/DDBJ whole genome shotgun (WGS) entry which is preliminary data.</text>
</comment>
<dbReference type="Pfam" id="PF12973">
    <property type="entry name" value="Cupin_7"/>
    <property type="match status" value="1"/>
</dbReference>
<dbReference type="InterPro" id="IPR025979">
    <property type="entry name" value="ChrR-like_cupin_dom"/>
</dbReference>
<dbReference type="Gene3D" id="2.60.120.10">
    <property type="entry name" value="Jelly Rolls"/>
    <property type="match status" value="1"/>
</dbReference>
<organism evidence="3 4">
    <name type="scientific">Luteimonas deserti</name>
    <dbReference type="NCBI Taxonomy" id="2752306"/>
    <lineage>
        <taxon>Bacteria</taxon>
        <taxon>Pseudomonadati</taxon>
        <taxon>Pseudomonadota</taxon>
        <taxon>Gammaproteobacteria</taxon>
        <taxon>Lysobacterales</taxon>
        <taxon>Lysobacteraceae</taxon>
        <taxon>Luteimonas</taxon>
    </lineage>
</organism>
<dbReference type="NCBIfam" id="TIGR02451">
    <property type="entry name" value="anti_sig_ChrR"/>
    <property type="match status" value="1"/>
</dbReference>
<dbReference type="Gene3D" id="1.10.10.1320">
    <property type="entry name" value="Anti-sigma factor, zinc-finger domain"/>
    <property type="match status" value="1"/>
</dbReference>
<feature type="domain" description="ChrR-like cupin" evidence="2">
    <location>
        <begin position="109"/>
        <end position="201"/>
    </location>
</feature>
<protein>
    <submittedName>
        <fullName evidence="3">Cupin domain-containing protein</fullName>
    </submittedName>
</protein>
<name>A0A7Z0QQZ8_9GAMM</name>
<accession>A0A7Z0QQZ8</accession>
<dbReference type="SUPFAM" id="SSF51182">
    <property type="entry name" value="RmlC-like cupins"/>
    <property type="match status" value="1"/>
</dbReference>
<keyword evidence="1" id="KW-0812">Transmembrane</keyword>
<dbReference type="EMBL" id="JACCJZ010000004">
    <property type="protein sequence ID" value="NYZ61420.1"/>
    <property type="molecule type" value="Genomic_DNA"/>
</dbReference>
<dbReference type="InterPro" id="IPR014710">
    <property type="entry name" value="RmlC-like_jellyroll"/>
</dbReference>
<evidence type="ECO:0000313" key="3">
    <source>
        <dbReference type="EMBL" id="NYZ61420.1"/>
    </source>
</evidence>
<keyword evidence="4" id="KW-1185">Reference proteome</keyword>
<proteinExistence type="predicted"/>
<gene>
    <name evidence="3" type="ORF">H0E82_01395</name>
</gene>
<dbReference type="InterPro" id="IPR012807">
    <property type="entry name" value="Anti-sigma_ChrR"/>
</dbReference>
<dbReference type="RefSeq" id="WP_180543185.1">
    <property type="nucleotide sequence ID" value="NZ_JACCJZ010000004.1"/>
</dbReference>
<dbReference type="CDD" id="cd20301">
    <property type="entry name" value="cupin_ChrR"/>
    <property type="match status" value="1"/>
</dbReference>
<dbReference type="AlphaFoldDB" id="A0A7Z0QQZ8"/>
<dbReference type="InterPro" id="IPR041916">
    <property type="entry name" value="Anti_sigma_zinc_sf"/>
</dbReference>